<dbReference type="EnsemblMetazoa" id="AFAF007859-RA">
    <property type="protein sequence ID" value="AFAF007859-PA"/>
    <property type="gene ID" value="AFAF007859"/>
</dbReference>
<protein>
    <recommendedName>
        <fullName evidence="2">RNase NYN domain-containing protein</fullName>
    </recommendedName>
</protein>
<dbReference type="Pfam" id="PF11977">
    <property type="entry name" value="RNase_Zc3h12a"/>
    <property type="match status" value="1"/>
</dbReference>
<feature type="domain" description="RNase NYN" evidence="2">
    <location>
        <begin position="72"/>
        <end position="211"/>
    </location>
</feature>
<name>A0A182QDA3_9DIPT</name>
<proteinExistence type="predicted"/>
<evidence type="ECO:0000259" key="2">
    <source>
        <dbReference type="Pfam" id="PF11977"/>
    </source>
</evidence>
<dbReference type="VEuPathDB" id="VectorBase:AFAF007859"/>
<evidence type="ECO:0000313" key="4">
    <source>
        <dbReference type="Proteomes" id="UP000075886"/>
    </source>
</evidence>
<feature type="compositionally biased region" description="Basic residues" evidence="1">
    <location>
        <begin position="22"/>
        <end position="41"/>
    </location>
</feature>
<feature type="compositionally biased region" description="Low complexity" evidence="1">
    <location>
        <begin position="49"/>
        <end position="59"/>
    </location>
</feature>
<dbReference type="AlphaFoldDB" id="A0A182QDA3"/>
<dbReference type="Gene3D" id="3.40.50.11980">
    <property type="match status" value="1"/>
</dbReference>
<dbReference type="Proteomes" id="UP000075886">
    <property type="component" value="Unassembled WGS sequence"/>
</dbReference>
<reference evidence="3" key="2">
    <citation type="submission" date="2020-05" db="UniProtKB">
        <authorList>
            <consortium name="EnsemblMetazoa"/>
        </authorList>
    </citation>
    <scope>IDENTIFICATION</scope>
    <source>
        <strain evidence="3">FAR1</strain>
    </source>
</reference>
<keyword evidence="4" id="KW-1185">Reference proteome</keyword>
<feature type="region of interest" description="Disordered" evidence="1">
    <location>
        <begin position="1"/>
        <end position="63"/>
    </location>
</feature>
<organism evidence="3 4">
    <name type="scientific">Anopheles farauti</name>
    <dbReference type="NCBI Taxonomy" id="69004"/>
    <lineage>
        <taxon>Eukaryota</taxon>
        <taxon>Metazoa</taxon>
        <taxon>Ecdysozoa</taxon>
        <taxon>Arthropoda</taxon>
        <taxon>Hexapoda</taxon>
        <taxon>Insecta</taxon>
        <taxon>Pterygota</taxon>
        <taxon>Neoptera</taxon>
        <taxon>Endopterygota</taxon>
        <taxon>Diptera</taxon>
        <taxon>Nematocera</taxon>
        <taxon>Culicoidea</taxon>
        <taxon>Culicidae</taxon>
        <taxon>Anophelinae</taxon>
        <taxon>Anopheles</taxon>
    </lineage>
</organism>
<dbReference type="InterPro" id="IPR021869">
    <property type="entry name" value="RNase_Zc3h12_NYN"/>
</dbReference>
<dbReference type="STRING" id="69004.A0A182QDA3"/>
<sequence>MVANTRKPSVPGRHKTFESRKSIRTRKTPPKAPHNRPKRSQIRPGGSGSSSRSTVPTTRLAVTDLDIPPENRRLVICDGENICYNDITDQYLAVRLYEAVNWFLQQGFRVLMLCPDYLPRKLIGTEHQQVKIEYVPGIPDGTSKHSYNEALERILLRRANEEQAAIVSERQFQYTYNEAQEVVQTRVIGYTFFKSSIFIPVDPYGRAGPWLRVILRNSD</sequence>
<accession>A0A182QDA3</accession>
<evidence type="ECO:0000313" key="3">
    <source>
        <dbReference type="EnsemblMetazoa" id="AFAF007859-PA"/>
    </source>
</evidence>
<dbReference type="EMBL" id="AXCN02001640">
    <property type="status" value="NOT_ANNOTATED_CDS"/>
    <property type="molecule type" value="Genomic_DNA"/>
</dbReference>
<evidence type="ECO:0000256" key="1">
    <source>
        <dbReference type="SAM" id="MobiDB-lite"/>
    </source>
</evidence>
<reference evidence="4" key="1">
    <citation type="submission" date="2014-01" db="EMBL/GenBank/DDBJ databases">
        <title>The Genome Sequence of Anopheles farauti FAR1 (V2).</title>
        <authorList>
            <consortium name="The Broad Institute Genomics Platform"/>
            <person name="Neafsey D.E."/>
            <person name="Besansky N."/>
            <person name="Howell P."/>
            <person name="Walton C."/>
            <person name="Young S.K."/>
            <person name="Zeng Q."/>
            <person name="Gargeya S."/>
            <person name="Fitzgerald M."/>
            <person name="Haas B."/>
            <person name="Abouelleil A."/>
            <person name="Allen A.W."/>
            <person name="Alvarado L."/>
            <person name="Arachchi H.M."/>
            <person name="Berlin A.M."/>
            <person name="Chapman S.B."/>
            <person name="Gainer-Dewar J."/>
            <person name="Goldberg J."/>
            <person name="Griggs A."/>
            <person name="Gujja S."/>
            <person name="Hansen M."/>
            <person name="Howarth C."/>
            <person name="Imamovic A."/>
            <person name="Ireland A."/>
            <person name="Larimer J."/>
            <person name="McCowan C."/>
            <person name="Murphy C."/>
            <person name="Pearson M."/>
            <person name="Poon T.W."/>
            <person name="Priest M."/>
            <person name="Roberts A."/>
            <person name="Saif S."/>
            <person name="Shea T."/>
            <person name="Sisk P."/>
            <person name="Sykes S."/>
            <person name="Wortman J."/>
            <person name="Nusbaum C."/>
            <person name="Birren B."/>
        </authorList>
    </citation>
    <scope>NUCLEOTIDE SEQUENCE [LARGE SCALE GENOMIC DNA]</scope>
    <source>
        <strain evidence="4">FAR1</strain>
    </source>
</reference>